<proteinExistence type="predicted"/>
<dbReference type="Proteomes" id="UP001172457">
    <property type="component" value="Chromosome 1"/>
</dbReference>
<protein>
    <recommendedName>
        <fullName evidence="1">Reverse transcriptase zinc-binding domain-containing protein</fullName>
    </recommendedName>
</protein>
<evidence type="ECO:0000313" key="3">
    <source>
        <dbReference type="Proteomes" id="UP001172457"/>
    </source>
</evidence>
<dbReference type="AlphaFoldDB" id="A0AA38U137"/>
<reference evidence="2" key="1">
    <citation type="submission" date="2023-03" db="EMBL/GenBank/DDBJ databases">
        <title>Chromosome-scale reference genome and RAD-based genetic map of yellow starthistle (Centaurea solstitialis) reveal putative structural variation and QTLs associated with invader traits.</title>
        <authorList>
            <person name="Reatini B."/>
            <person name="Cang F.A."/>
            <person name="Jiang Q."/>
            <person name="Mckibben M.T.W."/>
            <person name="Barker M.S."/>
            <person name="Rieseberg L.H."/>
            <person name="Dlugosch K.M."/>
        </authorList>
    </citation>
    <scope>NUCLEOTIDE SEQUENCE</scope>
    <source>
        <strain evidence="2">CAN-66</strain>
        <tissue evidence="2">Leaf</tissue>
    </source>
</reference>
<gene>
    <name evidence="2" type="ORF">OSB04_001192</name>
</gene>
<accession>A0AA38U137</accession>
<comment type="caution">
    <text evidence="2">The sequence shown here is derived from an EMBL/GenBank/DDBJ whole genome shotgun (WGS) entry which is preliminary data.</text>
</comment>
<organism evidence="2 3">
    <name type="scientific">Centaurea solstitialis</name>
    <name type="common">yellow star-thistle</name>
    <dbReference type="NCBI Taxonomy" id="347529"/>
    <lineage>
        <taxon>Eukaryota</taxon>
        <taxon>Viridiplantae</taxon>
        <taxon>Streptophyta</taxon>
        <taxon>Embryophyta</taxon>
        <taxon>Tracheophyta</taxon>
        <taxon>Spermatophyta</taxon>
        <taxon>Magnoliopsida</taxon>
        <taxon>eudicotyledons</taxon>
        <taxon>Gunneridae</taxon>
        <taxon>Pentapetalae</taxon>
        <taxon>asterids</taxon>
        <taxon>campanulids</taxon>
        <taxon>Asterales</taxon>
        <taxon>Asteraceae</taxon>
        <taxon>Carduoideae</taxon>
        <taxon>Cardueae</taxon>
        <taxon>Centaureinae</taxon>
        <taxon>Centaurea</taxon>
    </lineage>
</organism>
<dbReference type="InterPro" id="IPR026960">
    <property type="entry name" value="RVT-Znf"/>
</dbReference>
<evidence type="ECO:0000259" key="1">
    <source>
        <dbReference type="Pfam" id="PF13966"/>
    </source>
</evidence>
<dbReference type="EMBL" id="JARYMX010000001">
    <property type="protein sequence ID" value="KAJ9565226.1"/>
    <property type="molecule type" value="Genomic_DNA"/>
</dbReference>
<dbReference type="Pfam" id="PF13966">
    <property type="entry name" value="zf-RVT"/>
    <property type="match status" value="1"/>
</dbReference>
<name>A0AA38U137_9ASTR</name>
<feature type="domain" description="Reverse transcriptase zinc-binding" evidence="1">
    <location>
        <begin position="47"/>
        <end position="93"/>
    </location>
</feature>
<sequence length="192" mass="22847">MKERYIKSDRTKHIHPRVPLLEQCPIPTLQNVHDTVSWRKHDGIVPFTVKDAWDSMYANQPMVHWHKIVWFLGHIPKHAMCLWQTCHYRCPDTHNHLFFSCTYARAVWRHMKQEADLHGFLEDWDSVMIELGIGRRQNTIQKLSIAASRNLRTFQRRSRTVIELTKVIKETVLMLMAWKKRNTRVAAMNHGD</sequence>
<keyword evidence="3" id="KW-1185">Reference proteome</keyword>
<evidence type="ECO:0000313" key="2">
    <source>
        <dbReference type="EMBL" id="KAJ9565226.1"/>
    </source>
</evidence>